<dbReference type="InterPro" id="IPR009057">
    <property type="entry name" value="Homeodomain-like_sf"/>
</dbReference>
<reference evidence="4" key="1">
    <citation type="journal article" date="2019" name="Int. J. Syst. Evol. Microbiol.">
        <title>The Global Catalogue of Microorganisms (GCM) 10K type strain sequencing project: providing services to taxonomists for standard genome sequencing and annotation.</title>
        <authorList>
            <consortium name="The Broad Institute Genomics Platform"/>
            <consortium name="The Broad Institute Genome Sequencing Center for Infectious Disease"/>
            <person name="Wu L."/>
            <person name="Ma J."/>
        </authorList>
    </citation>
    <scope>NUCLEOTIDE SEQUENCE [LARGE SCALE GENOMIC DNA]</scope>
    <source>
        <strain evidence="4">TISTR 1906</strain>
    </source>
</reference>
<dbReference type="Gene3D" id="1.10.10.60">
    <property type="entry name" value="Homeodomain-like"/>
    <property type="match status" value="1"/>
</dbReference>
<feature type="domain" description="DNA binding HTH" evidence="2">
    <location>
        <begin position="342"/>
        <end position="377"/>
    </location>
</feature>
<dbReference type="SUPFAM" id="SSF55781">
    <property type="entry name" value="GAF domain-like"/>
    <property type="match status" value="1"/>
</dbReference>
<dbReference type="EMBL" id="JBHUMV010000010">
    <property type="protein sequence ID" value="MFD2756321.1"/>
    <property type="molecule type" value="Genomic_DNA"/>
</dbReference>
<name>A0ABW5USX4_9BURK</name>
<dbReference type="InterPro" id="IPR003018">
    <property type="entry name" value="GAF"/>
</dbReference>
<gene>
    <name evidence="3" type="ORF">ACFSW6_19785</name>
</gene>
<dbReference type="SUPFAM" id="SSF46689">
    <property type="entry name" value="Homeodomain-like"/>
    <property type="match status" value="1"/>
</dbReference>
<comment type="caution">
    <text evidence="3">The sequence shown here is derived from an EMBL/GenBank/DDBJ whole genome shotgun (WGS) entry which is preliminary data.</text>
</comment>
<accession>A0ABW5USX4</accession>
<dbReference type="Pfam" id="PF01590">
    <property type="entry name" value="GAF"/>
    <property type="match status" value="1"/>
</dbReference>
<organism evidence="3 4">
    <name type="scientific">Comamonas terrae</name>
    <dbReference type="NCBI Taxonomy" id="673548"/>
    <lineage>
        <taxon>Bacteria</taxon>
        <taxon>Pseudomonadati</taxon>
        <taxon>Pseudomonadota</taxon>
        <taxon>Betaproteobacteria</taxon>
        <taxon>Burkholderiales</taxon>
        <taxon>Comamonadaceae</taxon>
        <taxon>Comamonas</taxon>
    </lineage>
</organism>
<dbReference type="PRINTS" id="PR01590">
    <property type="entry name" value="HTHFIS"/>
</dbReference>
<protein>
    <submittedName>
        <fullName evidence="3">Helix-turn-helix domain-containing protein</fullName>
    </submittedName>
</protein>
<dbReference type="InterPro" id="IPR002197">
    <property type="entry name" value="HTH_Fis"/>
</dbReference>
<dbReference type="Pfam" id="PF02954">
    <property type="entry name" value="HTH_8"/>
    <property type="match status" value="1"/>
</dbReference>
<keyword evidence="4" id="KW-1185">Reference proteome</keyword>
<feature type="domain" description="GAF" evidence="1">
    <location>
        <begin position="80"/>
        <end position="203"/>
    </location>
</feature>
<evidence type="ECO:0000313" key="3">
    <source>
        <dbReference type="EMBL" id="MFD2756321.1"/>
    </source>
</evidence>
<dbReference type="RefSeq" id="WP_066476523.1">
    <property type="nucleotide sequence ID" value="NZ_BCNT01000006.1"/>
</dbReference>
<proteinExistence type="predicted"/>
<evidence type="ECO:0000313" key="4">
    <source>
        <dbReference type="Proteomes" id="UP001597463"/>
    </source>
</evidence>
<dbReference type="InterPro" id="IPR029016">
    <property type="entry name" value="GAF-like_dom_sf"/>
</dbReference>
<evidence type="ECO:0000259" key="1">
    <source>
        <dbReference type="Pfam" id="PF01590"/>
    </source>
</evidence>
<dbReference type="Proteomes" id="UP001597463">
    <property type="component" value="Unassembled WGS sequence"/>
</dbReference>
<evidence type="ECO:0000259" key="2">
    <source>
        <dbReference type="Pfam" id="PF02954"/>
    </source>
</evidence>
<sequence>MTSLCPAAPPAGERHVLVAQARTQMLSGAENALVPQGVAGWLWRSWQRCMAGGRRPQDKVEFEAVGPHALRHAQERHQALIQAARPVMAQLVGAVGAMRYFCLLTDAAGTVLEVQGPVNRQDLRALAIGRVGVDLSEHGVGTSAIGAALAEQGPVWLHQREHFFDALRDYSCAGAPVFGPEGQCLGMLDITGIEVPERPELQLLALRCARAMEDRLLRAMPHAVLLHLNWPGGPLGQEGEGLLALDAEGYLLGGNTVARQLVPRPLQPPGGRLHCQELLAMPWSNLVDHARRRQDEPVQVPLWSGLRLQALVRTGPALQPGLFQGLAATPRPASGAMPLRTNEQLLIQQAVQEAGGNISLAARNLGLSRATLYRRLSRRRPPAG</sequence>
<dbReference type="Gene3D" id="3.30.450.40">
    <property type="match status" value="1"/>
</dbReference>